<evidence type="ECO:0000313" key="3">
    <source>
        <dbReference type="Proteomes" id="UP000221024"/>
    </source>
</evidence>
<protein>
    <submittedName>
        <fullName evidence="2">Uncharacterized protein</fullName>
    </submittedName>
</protein>
<feature type="transmembrane region" description="Helical" evidence="1">
    <location>
        <begin position="45"/>
        <end position="68"/>
    </location>
</feature>
<evidence type="ECO:0000313" key="2">
    <source>
        <dbReference type="EMBL" id="PEN06690.1"/>
    </source>
</evidence>
<evidence type="ECO:0000256" key="1">
    <source>
        <dbReference type="SAM" id="Phobius"/>
    </source>
</evidence>
<feature type="transmembrane region" description="Helical" evidence="1">
    <location>
        <begin position="114"/>
        <end position="133"/>
    </location>
</feature>
<proteinExistence type="predicted"/>
<keyword evidence="1" id="KW-1133">Transmembrane helix</keyword>
<dbReference type="Proteomes" id="UP000221024">
    <property type="component" value="Unassembled WGS sequence"/>
</dbReference>
<organism evidence="2 3">
    <name type="scientific">Longimonas halophila</name>
    <dbReference type="NCBI Taxonomy" id="1469170"/>
    <lineage>
        <taxon>Bacteria</taxon>
        <taxon>Pseudomonadati</taxon>
        <taxon>Rhodothermota</taxon>
        <taxon>Rhodothermia</taxon>
        <taxon>Rhodothermales</taxon>
        <taxon>Salisaetaceae</taxon>
        <taxon>Longimonas</taxon>
    </lineage>
</organism>
<comment type="caution">
    <text evidence="2">The sequence shown here is derived from an EMBL/GenBank/DDBJ whole genome shotgun (WGS) entry which is preliminary data.</text>
</comment>
<name>A0A2H3NL07_9BACT</name>
<dbReference type="EMBL" id="PDEP01000007">
    <property type="protein sequence ID" value="PEN06690.1"/>
    <property type="molecule type" value="Genomic_DNA"/>
</dbReference>
<feature type="transmembrane region" description="Helical" evidence="1">
    <location>
        <begin position="80"/>
        <end position="99"/>
    </location>
</feature>
<keyword evidence="1" id="KW-0812">Transmembrane</keyword>
<keyword evidence="3" id="KW-1185">Reference proteome</keyword>
<keyword evidence="1" id="KW-0472">Membrane</keyword>
<sequence length="140" mass="15241">MSKFINIPVIRRTASLLVFVLLILSIVSKTSTVYNELAFSNQADGVIITVLITGLLVQSLGATGLYLPSWLLGRSVAFKALYLISGAELMIYIASMAMINQPDICDTIVGDRPGRMVLGQVCFLVLLGTLHILEHQTMKS</sequence>
<gene>
    <name evidence="2" type="ORF">CRI93_08585</name>
</gene>
<accession>A0A2H3NL07</accession>
<reference evidence="2 3" key="1">
    <citation type="submission" date="2017-10" db="EMBL/GenBank/DDBJ databases">
        <title>Draft genome of Longimonas halophila.</title>
        <authorList>
            <person name="Goh K.M."/>
            <person name="Shamsir M.S."/>
            <person name="Lim S.W."/>
        </authorList>
    </citation>
    <scope>NUCLEOTIDE SEQUENCE [LARGE SCALE GENOMIC DNA]</scope>
    <source>
        <strain evidence="2 3">KCTC 42399</strain>
    </source>
</reference>
<dbReference type="AlphaFoldDB" id="A0A2H3NL07"/>